<feature type="non-terminal residue" evidence="1">
    <location>
        <position position="68"/>
    </location>
</feature>
<protein>
    <submittedName>
        <fullName evidence="1">Uncharacterized protein</fullName>
    </submittedName>
</protein>
<feature type="non-terminal residue" evidence="1">
    <location>
        <position position="1"/>
    </location>
</feature>
<keyword evidence="2" id="KW-1185">Reference proteome</keyword>
<name>A0AAV5W8W2_9BILA</name>
<gene>
    <name evidence="1" type="ORF">PFISCL1PPCAC_17799</name>
</gene>
<evidence type="ECO:0000313" key="2">
    <source>
        <dbReference type="Proteomes" id="UP001432322"/>
    </source>
</evidence>
<evidence type="ECO:0000313" key="1">
    <source>
        <dbReference type="EMBL" id="GMT26502.1"/>
    </source>
</evidence>
<proteinExistence type="predicted"/>
<accession>A0AAV5W8W2</accession>
<organism evidence="1 2">
    <name type="scientific">Pristionchus fissidentatus</name>
    <dbReference type="NCBI Taxonomy" id="1538716"/>
    <lineage>
        <taxon>Eukaryota</taxon>
        <taxon>Metazoa</taxon>
        <taxon>Ecdysozoa</taxon>
        <taxon>Nematoda</taxon>
        <taxon>Chromadorea</taxon>
        <taxon>Rhabditida</taxon>
        <taxon>Rhabditina</taxon>
        <taxon>Diplogasteromorpha</taxon>
        <taxon>Diplogasteroidea</taxon>
        <taxon>Neodiplogasteridae</taxon>
        <taxon>Pristionchus</taxon>
    </lineage>
</organism>
<comment type="caution">
    <text evidence="1">The sequence shown here is derived from an EMBL/GenBank/DDBJ whole genome shotgun (WGS) entry which is preliminary data.</text>
</comment>
<reference evidence="1" key="1">
    <citation type="submission" date="2023-10" db="EMBL/GenBank/DDBJ databases">
        <title>Genome assembly of Pristionchus species.</title>
        <authorList>
            <person name="Yoshida K."/>
            <person name="Sommer R.J."/>
        </authorList>
    </citation>
    <scope>NUCLEOTIDE SEQUENCE</scope>
    <source>
        <strain evidence="1">RS5133</strain>
    </source>
</reference>
<dbReference type="AlphaFoldDB" id="A0AAV5W8W2"/>
<dbReference type="Proteomes" id="UP001432322">
    <property type="component" value="Unassembled WGS sequence"/>
</dbReference>
<sequence length="68" mass="7921">SECSNRVMTDLYERLPERTEESRSSLPCLLARAKISTECRRRDGARRILQHSRGSSRRDLVARQFTVL</sequence>
<dbReference type="EMBL" id="BTSY01000005">
    <property type="protein sequence ID" value="GMT26502.1"/>
    <property type="molecule type" value="Genomic_DNA"/>
</dbReference>